<evidence type="ECO:0008006" key="3">
    <source>
        <dbReference type="Google" id="ProtNLM"/>
    </source>
</evidence>
<dbReference type="OrthoDB" id="7868213at2"/>
<dbReference type="EMBL" id="JSUQ01000023">
    <property type="protein sequence ID" value="KHQ50691.1"/>
    <property type="molecule type" value="Genomic_DNA"/>
</dbReference>
<dbReference type="Proteomes" id="UP000030960">
    <property type="component" value="Unassembled WGS sequence"/>
</dbReference>
<protein>
    <recommendedName>
        <fullName evidence="3">Aminomethyltransferase folate-binding domain-containing protein</fullName>
    </recommendedName>
</protein>
<gene>
    <name evidence="1" type="ORF">OA50_04760</name>
</gene>
<sequence length="175" mass="17646">MPTDLPDDSTLWTTASPTPGSILQGQSMSVTCLPATGAALISGNLDAAIAALAPGAALLGLLDARPHAPFALRIARDRALLITAEPLDLTLGWHDGFAVSPADDLYLVLAITGEGARGLQDACLSAPAGSPSAAAPFGGHACLVLDNGQGPAVWVPAPEAAALWLRLSRLVAALD</sequence>
<evidence type="ECO:0000313" key="2">
    <source>
        <dbReference type="Proteomes" id="UP000030960"/>
    </source>
</evidence>
<organism evidence="1 2">
    <name type="scientific">Mameliella alba</name>
    <dbReference type="NCBI Taxonomy" id="561184"/>
    <lineage>
        <taxon>Bacteria</taxon>
        <taxon>Pseudomonadati</taxon>
        <taxon>Pseudomonadota</taxon>
        <taxon>Alphaproteobacteria</taxon>
        <taxon>Rhodobacterales</taxon>
        <taxon>Roseobacteraceae</taxon>
        <taxon>Mameliella</taxon>
    </lineage>
</organism>
<accession>A0A0B3S200</accession>
<reference evidence="1 2" key="1">
    <citation type="submission" date="2014-10" db="EMBL/GenBank/DDBJ databases">
        <title>Genome sequence of Ponticoccus sp. strain UMTAT08 isolated from clonal culture of toxic dinoflagellate Alexandrium tamiyavanichii.</title>
        <authorList>
            <person name="Gan H.Y."/>
            <person name="Muhd D.-D."/>
            <person name="Mohd Noor M.E."/>
            <person name="Yeong Y.S."/>
            <person name="Usup G."/>
        </authorList>
    </citation>
    <scope>NUCLEOTIDE SEQUENCE [LARGE SCALE GENOMIC DNA]</scope>
    <source>
        <strain evidence="1 2">UMTAT08</strain>
    </source>
</reference>
<proteinExistence type="predicted"/>
<dbReference type="STRING" id="561184.SAMN05216376_11933"/>
<comment type="caution">
    <text evidence="1">The sequence shown here is derived from an EMBL/GenBank/DDBJ whole genome shotgun (WGS) entry which is preliminary data.</text>
</comment>
<evidence type="ECO:0000313" key="1">
    <source>
        <dbReference type="EMBL" id="KHQ50691.1"/>
    </source>
</evidence>
<name>A0A0B3S200_9RHOB</name>
<dbReference type="AlphaFoldDB" id="A0A0B3S200"/>
<keyword evidence="2" id="KW-1185">Reference proteome</keyword>
<dbReference type="RefSeq" id="WP_052244801.1">
    <property type="nucleotide sequence ID" value="NZ_JSUQ01000023.1"/>
</dbReference>